<dbReference type="PROSITE" id="PS51176">
    <property type="entry name" value="PDH_ADH"/>
    <property type="match status" value="1"/>
</dbReference>
<name>A0AAD8Y9Q7_9STRA</name>
<dbReference type="InterPro" id="IPR045011">
    <property type="entry name" value="TYRAAT1/2"/>
</dbReference>
<dbReference type="SUPFAM" id="SSF51735">
    <property type="entry name" value="NAD(P)-binding Rossmann-fold domains"/>
    <property type="match status" value="1"/>
</dbReference>
<dbReference type="PANTHER" id="PTHR43207">
    <property type="entry name" value="AROGENATE DEHYDROGENASE-RELATED"/>
    <property type="match status" value="1"/>
</dbReference>
<keyword evidence="5" id="KW-1185">Reference proteome</keyword>
<dbReference type="EC" id="1.3.1.78" evidence="4"/>
<comment type="caution">
    <text evidence="4">The sequence shown here is derived from an EMBL/GenBank/DDBJ whole genome shotgun (WGS) entry which is preliminary data.</text>
</comment>
<dbReference type="Proteomes" id="UP001224775">
    <property type="component" value="Unassembled WGS sequence"/>
</dbReference>
<sequence>MLRYSKKNSRFGAFIFSFVIVAAVSAFFLPAVNSTATMLSSNTPQSDSIYEGGVPTANAGDLEKLKQEEARLASMLASIRQQKLSVLRSRPLTIGIIGFGRFGQFIAQSFTKYGNVVGTSRSDYTDIANEIGAKYVPLSNLEGFVMDHELDVIVVAVSIVSFEDTIKDLVPHLKKKMQLKGKDACPLIVDVLSVKEHARDIMLKHLPEECDILSSHPMFGPDSARNGWQGHTFVYERTRIDKMLLDPSQMNRVDSDANFLDTKGVTHNLHENSESHIEGMDRVERFLSIWEEEGCKMIPMSCKEHDEFTANSQFITHLMGRILGAQGLQATPVDTKGFQNVLRLIETTHSDSFDLFFGLYKYNRNSMDTIVKLKESMDQIIAKLLQKEGKSDTIPGAKQSCL</sequence>
<dbReference type="PANTHER" id="PTHR43207:SF4">
    <property type="entry name" value="AROGENATE DEHYDROGENASE 2, CHLOROPLASTIC"/>
    <property type="match status" value="1"/>
</dbReference>
<dbReference type="Pfam" id="PF02153">
    <property type="entry name" value="PDH_N"/>
    <property type="match status" value="1"/>
</dbReference>
<feature type="domain" description="Prephenate/arogenate dehydrogenase" evidence="3">
    <location>
        <begin position="92"/>
        <end position="402"/>
    </location>
</feature>
<dbReference type="InterPro" id="IPR003099">
    <property type="entry name" value="Prephen_DH"/>
</dbReference>
<organism evidence="4 5">
    <name type="scientific">Skeletonema marinoi</name>
    <dbReference type="NCBI Taxonomy" id="267567"/>
    <lineage>
        <taxon>Eukaryota</taxon>
        <taxon>Sar</taxon>
        <taxon>Stramenopiles</taxon>
        <taxon>Ochrophyta</taxon>
        <taxon>Bacillariophyta</taxon>
        <taxon>Coscinodiscophyceae</taxon>
        <taxon>Thalassiosirophycidae</taxon>
        <taxon>Thalassiosirales</taxon>
        <taxon>Skeletonemataceae</taxon>
        <taxon>Skeletonema</taxon>
        <taxon>Skeletonema marinoi-dohrnii complex</taxon>
    </lineage>
</organism>
<proteinExistence type="predicted"/>
<evidence type="ECO:0000313" key="5">
    <source>
        <dbReference type="Proteomes" id="UP001224775"/>
    </source>
</evidence>
<dbReference type="AlphaFoldDB" id="A0AAD8Y9Q7"/>
<evidence type="ECO:0000313" key="4">
    <source>
        <dbReference type="EMBL" id="KAK1741649.1"/>
    </source>
</evidence>
<dbReference type="InterPro" id="IPR036291">
    <property type="entry name" value="NAD(P)-bd_dom_sf"/>
</dbReference>
<dbReference type="Gene3D" id="3.40.50.720">
    <property type="entry name" value="NAD(P)-binding Rossmann-like Domain"/>
    <property type="match status" value="1"/>
</dbReference>
<keyword evidence="2" id="KW-1133">Transmembrane helix</keyword>
<dbReference type="InterPro" id="IPR046826">
    <property type="entry name" value="PDH_N"/>
</dbReference>
<evidence type="ECO:0000256" key="1">
    <source>
        <dbReference type="ARBA" id="ARBA00023002"/>
    </source>
</evidence>
<keyword evidence="1 4" id="KW-0560">Oxidoreductase</keyword>
<protein>
    <submittedName>
        <fullName evidence="4">Arogenate dehydrogenase</fullName>
        <ecNumber evidence="4">1.3.1.78</ecNumber>
    </submittedName>
</protein>
<dbReference type="InterPro" id="IPR059064">
    <property type="entry name" value="TYRAAT2_C"/>
</dbReference>
<dbReference type="GO" id="GO:0033730">
    <property type="term" value="F:arogenate dehydrogenase (NADP+) activity"/>
    <property type="evidence" value="ECO:0007669"/>
    <property type="project" value="UniProtKB-EC"/>
</dbReference>
<dbReference type="GO" id="GO:0070403">
    <property type="term" value="F:NAD+ binding"/>
    <property type="evidence" value="ECO:0007669"/>
    <property type="project" value="InterPro"/>
</dbReference>
<dbReference type="GO" id="GO:0004665">
    <property type="term" value="F:prephenate dehydrogenase (NADP+) activity"/>
    <property type="evidence" value="ECO:0007669"/>
    <property type="project" value="InterPro"/>
</dbReference>
<gene>
    <name evidence="4" type="ORF">QTG54_007222</name>
</gene>
<dbReference type="GO" id="GO:0006571">
    <property type="term" value="P:tyrosine biosynthetic process"/>
    <property type="evidence" value="ECO:0007669"/>
    <property type="project" value="InterPro"/>
</dbReference>
<accession>A0AAD8Y9Q7</accession>
<dbReference type="GO" id="GO:0008977">
    <property type="term" value="F:prephenate dehydrogenase (NAD+) activity"/>
    <property type="evidence" value="ECO:0007669"/>
    <property type="project" value="InterPro"/>
</dbReference>
<evidence type="ECO:0000256" key="2">
    <source>
        <dbReference type="SAM" id="Phobius"/>
    </source>
</evidence>
<reference evidence="4" key="1">
    <citation type="submission" date="2023-06" db="EMBL/GenBank/DDBJ databases">
        <title>Survivors Of The Sea: Transcriptome response of Skeletonema marinoi to long-term dormancy.</title>
        <authorList>
            <person name="Pinder M.I.M."/>
            <person name="Kourtchenko O."/>
            <person name="Robertson E.K."/>
            <person name="Larsson T."/>
            <person name="Maumus F."/>
            <person name="Osuna-Cruz C.M."/>
            <person name="Vancaester E."/>
            <person name="Stenow R."/>
            <person name="Vandepoele K."/>
            <person name="Ploug H."/>
            <person name="Bruchert V."/>
            <person name="Godhe A."/>
            <person name="Topel M."/>
        </authorList>
    </citation>
    <scope>NUCLEOTIDE SEQUENCE</scope>
    <source>
        <strain evidence="4">R05AC</strain>
    </source>
</reference>
<keyword evidence="2" id="KW-0812">Transmembrane</keyword>
<evidence type="ECO:0000259" key="3">
    <source>
        <dbReference type="PROSITE" id="PS51176"/>
    </source>
</evidence>
<feature type="transmembrane region" description="Helical" evidence="2">
    <location>
        <begin position="12"/>
        <end position="32"/>
    </location>
</feature>
<dbReference type="EMBL" id="JATAAI010000012">
    <property type="protein sequence ID" value="KAK1741649.1"/>
    <property type="molecule type" value="Genomic_DNA"/>
</dbReference>
<dbReference type="Pfam" id="PF26213">
    <property type="entry name" value="TYRAAT1_C"/>
    <property type="match status" value="1"/>
</dbReference>
<keyword evidence="2" id="KW-0472">Membrane</keyword>